<dbReference type="RefSeq" id="WP_117312795.1">
    <property type="nucleotide sequence ID" value="NZ_JBHRUJ010000017.1"/>
</dbReference>
<accession>A0ABV7KS41</accession>
<keyword evidence="4" id="KW-1185">Reference proteome</keyword>
<dbReference type="CDD" id="cd07197">
    <property type="entry name" value="nitrilase"/>
    <property type="match status" value="1"/>
</dbReference>
<dbReference type="Pfam" id="PF00795">
    <property type="entry name" value="CN_hydrolase"/>
    <property type="match status" value="2"/>
</dbReference>
<dbReference type="Gene3D" id="3.60.110.10">
    <property type="entry name" value="Carbon-nitrogen hydrolase"/>
    <property type="match status" value="2"/>
</dbReference>
<dbReference type="Proteomes" id="UP001595625">
    <property type="component" value="Unassembled WGS sequence"/>
</dbReference>
<feature type="domain" description="CN hydrolase" evidence="2">
    <location>
        <begin position="1"/>
        <end position="246"/>
    </location>
</feature>
<name>A0ABV7KS41_PLAOK</name>
<evidence type="ECO:0000259" key="2">
    <source>
        <dbReference type="PROSITE" id="PS50263"/>
    </source>
</evidence>
<organism evidence="3 4">
    <name type="scientific">Planomicrobium okeanokoites</name>
    <name type="common">Planococcus okeanokoites</name>
    <name type="synonym">Flavobacterium okeanokoites</name>
    <dbReference type="NCBI Taxonomy" id="244"/>
    <lineage>
        <taxon>Bacteria</taxon>
        <taxon>Bacillati</taxon>
        <taxon>Bacillota</taxon>
        <taxon>Bacilli</taxon>
        <taxon>Bacillales</taxon>
        <taxon>Caryophanaceae</taxon>
        <taxon>Planomicrobium</taxon>
    </lineage>
</organism>
<keyword evidence="1 3" id="KW-0378">Hydrolase</keyword>
<comment type="caution">
    <text evidence="3">The sequence shown here is derived from an EMBL/GenBank/DDBJ whole genome shotgun (WGS) entry which is preliminary data.</text>
</comment>
<evidence type="ECO:0000313" key="4">
    <source>
        <dbReference type="Proteomes" id="UP001595625"/>
    </source>
</evidence>
<dbReference type="InterPro" id="IPR050345">
    <property type="entry name" value="Aliph_Amidase/BUP"/>
</dbReference>
<dbReference type="SUPFAM" id="SSF56317">
    <property type="entry name" value="Carbon-nitrogen hydrolase"/>
    <property type="match status" value="2"/>
</dbReference>
<protein>
    <submittedName>
        <fullName evidence="3">Nitrilase-related carbon-nitrogen hydrolase</fullName>
    </submittedName>
</protein>
<reference evidence="4" key="1">
    <citation type="journal article" date="2019" name="Int. J. Syst. Evol. Microbiol.">
        <title>The Global Catalogue of Microorganisms (GCM) 10K type strain sequencing project: providing services to taxonomists for standard genome sequencing and annotation.</title>
        <authorList>
            <consortium name="The Broad Institute Genomics Platform"/>
            <consortium name="The Broad Institute Genome Sequencing Center for Infectious Disease"/>
            <person name="Wu L."/>
            <person name="Ma J."/>
        </authorList>
    </citation>
    <scope>NUCLEOTIDE SEQUENCE [LARGE SCALE GENOMIC DNA]</scope>
    <source>
        <strain evidence="4">CCM 320</strain>
    </source>
</reference>
<proteinExistence type="predicted"/>
<sequence>MKVASIQVQANDLKDFQKAWAKLEDHILKASKENDLILVPECAFPAYFLNREEGDLDFILSKGDEYLARIKQLAKDQKVYIAYGYAEKSEEIVYNSAILIDRNGEEVIKKRKSFLWHFDSVWFTAGDDVAVADTEFGKVGLVVCADARMPEIVKLAALQGAKFIIDLANLTATGPDISGLHNVQSAYMLSVRALENQVWLAVSDKWGVEANSITYAGRSGVFAPDGTCVHQAGSDSDEIVSVEIPTDLSGRILSPNEALGITREPLLYKTLVAEPESLPIMEILEEKVVPADITPFISVAAGDFEEPEKYLQMISRLNHQGGQIICMPPVSFPISKSAVSSILEKDTTAICTEDNLDGTMTSFLITSEGIQDIYDTLHNGKLITVTPPVFKTRWGRIGIMHNKEALIPEYPRTLMLLGADCLVWPNRLQHSVASNVGRTRAAENRMFIVSAQAEAAQKAVSQIIDPAGAVIASTLSSEKVHAASGFASFTLSRVKEVVPGTSVVKSRRPNFYGGLVNEENRAVH</sequence>
<gene>
    <name evidence="3" type="ORF">ACFOEJ_14350</name>
</gene>
<dbReference type="GO" id="GO:0016787">
    <property type="term" value="F:hydrolase activity"/>
    <property type="evidence" value="ECO:0007669"/>
    <property type="project" value="UniProtKB-KW"/>
</dbReference>
<evidence type="ECO:0000256" key="1">
    <source>
        <dbReference type="ARBA" id="ARBA00022801"/>
    </source>
</evidence>
<dbReference type="InterPro" id="IPR036526">
    <property type="entry name" value="C-N_Hydrolase_sf"/>
</dbReference>
<dbReference type="PROSITE" id="PS50263">
    <property type="entry name" value="CN_HYDROLASE"/>
    <property type="match status" value="1"/>
</dbReference>
<dbReference type="InterPro" id="IPR003010">
    <property type="entry name" value="C-N_Hydrolase"/>
</dbReference>
<dbReference type="PANTHER" id="PTHR43674:SF2">
    <property type="entry name" value="BETA-UREIDOPROPIONASE"/>
    <property type="match status" value="1"/>
</dbReference>
<dbReference type="EMBL" id="JBHRUJ010000017">
    <property type="protein sequence ID" value="MFC3212265.1"/>
    <property type="molecule type" value="Genomic_DNA"/>
</dbReference>
<dbReference type="PANTHER" id="PTHR43674">
    <property type="entry name" value="NITRILASE C965.09-RELATED"/>
    <property type="match status" value="1"/>
</dbReference>
<evidence type="ECO:0000313" key="3">
    <source>
        <dbReference type="EMBL" id="MFC3212265.1"/>
    </source>
</evidence>